<gene>
    <name evidence="1" type="ORF">GZ22_10580</name>
</gene>
<dbReference type="HOGENOM" id="CLU_1757929_0_0_9"/>
<dbReference type="InterPro" id="IPR025551">
    <property type="entry name" value="WapI/YxiJ-like"/>
</dbReference>
<dbReference type="Proteomes" id="UP000027980">
    <property type="component" value="Chromosome"/>
</dbReference>
<dbReference type="Pfam" id="PF14176">
    <property type="entry name" value="YxiJ"/>
    <property type="match status" value="1"/>
</dbReference>
<dbReference type="GeneID" id="34220379"/>
<reference evidence="1 2" key="1">
    <citation type="submission" date="2014-07" db="EMBL/GenBank/DDBJ databases">
        <title>Complete genome sequence of a moderately halophilic bacterium Terribacillus aidingensis MP602, isolated from Cryptomeria fortunei in Tianmu mountain in China.</title>
        <authorList>
            <person name="Wang Y."/>
            <person name="Lu P."/>
            <person name="Zhang L."/>
        </authorList>
    </citation>
    <scope>NUCLEOTIDE SEQUENCE [LARGE SCALE GENOMIC DNA]</scope>
    <source>
        <strain evidence="1 2">MP602</strain>
    </source>
</reference>
<dbReference type="RefSeq" id="WP_038562073.1">
    <property type="nucleotide sequence ID" value="NZ_CP008876.1"/>
</dbReference>
<dbReference type="KEGG" id="tap:GZ22_10580"/>
<proteinExistence type="predicted"/>
<dbReference type="AlphaFoldDB" id="A0A075LRE4"/>
<dbReference type="OrthoDB" id="2083321at2"/>
<accession>A0A075LRE4</accession>
<dbReference type="EMBL" id="CP008876">
    <property type="protein sequence ID" value="AIF67043.1"/>
    <property type="molecule type" value="Genomic_DNA"/>
</dbReference>
<sequence>MREGKYIAMRVSYHRQLVQAVVKERWIKTTGELLALRLMELFPYTDLRRMIADHSMTDELDLADWNTHWMEIAGAVYHLRRSELPEKRLIYWCSLNFFLQHPEWGSQNEVLSKEYLEFDREFREYERARFYVLFFYYKWASGQKYLNK</sequence>
<protein>
    <recommendedName>
        <fullName evidence="3">YxiJ-like protein</fullName>
    </recommendedName>
</protein>
<evidence type="ECO:0000313" key="1">
    <source>
        <dbReference type="EMBL" id="AIF67043.1"/>
    </source>
</evidence>
<evidence type="ECO:0008006" key="3">
    <source>
        <dbReference type="Google" id="ProtNLM"/>
    </source>
</evidence>
<evidence type="ECO:0000313" key="2">
    <source>
        <dbReference type="Proteomes" id="UP000027980"/>
    </source>
</evidence>
<organism evidence="1 2">
    <name type="scientific">Terribacillus saccharophilus</name>
    <dbReference type="NCBI Taxonomy" id="361277"/>
    <lineage>
        <taxon>Bacteria</taxon>
        <taxon>Bacillati</taxon>
        <taxon>Bacillota</taxon>
        <taxon>Bacilli</taxon>
        <taxon>Bacillales</taxon>
        <taxon>Bacillaceae</taxon>
        <taxon>Terribacillus</taxon>
    </lineage>
</organism>
<name>A0A075LRE4_9BACI</name>